<dbReference type="InterPro" id="IPR052157">
    <property type="entry name" value="BCAA_transport_permease"/>
</dbReference>
<keyword evidence="6 9" id="KW-1133">Transmembrane helix</keyword>
<evidence type="ECO:0000256" key="4">
    <source>
        <dbReference type="ARBA" id="ARBA00022692"/>
    </source>
</evidence>
<dbReference type="InterPro" id="IPR001851">
    <property type="entry name" value="ABC_transp_permease"/>
</dbReference>
<feature type="transmembrane region" description="Helical" evidence="9">
    <location>
        <begin position="191"/>
        <end position="211"/>
    </location>
</feature>
<name>A0A1G5QFW6_9RHOB</name>
<gene>
    <name evidence="10" type="ORF">SAMN04488118_10453</name>
</gene>
<feature type="transmembrane region" description="Helical" evidence="9">
    <location>
        <begin position="65"/>
        <end position="84"/>
    </location>
</feature>
<accession>A0A1G5QFW6</accession>
<dbReference type="CDD" id="cd06582">
    <property type="entry name" value="TM_PBP1_LivH_like"/>
    <property type="match status" value="1"/>
</dbReference>
<dbReference type="EMBL" id="FMWG01000004">
    <property type="protein sequence ID" value="SCZ60251.1"/>
    <property type="molecule type" value="Genomic_DNA"/>
</dbReference>
<feature type="transmembrane region" description="Helical" evidence="9">
    <location>
        <begin position="263"/>
        <end position="280"/>
    </location>
</feature>
<feature type="transmembrane region" description="Helical" evidence="9">
    <location>
        <begin position="96"/>
        <end position="114"/>
    </location>
</feature>
<evidence type="ECO:0000313" key="11">
    <source>
        <dbReference type="Proteomes" id="UP000198767"/>
    </source>
</evidence>
<organism evidence="10 11">
    <name type="scientific">Epibacterium ulvae</name>
    <dbReference type="NCBI Taxonomy" id="1156985"/>
    <lineage>
        <taxon>Bacteria</taxon>
        <taxon>Pseudomonadati</taxon>
        <taxon>Pseudomonadota</taxon>
        <taxon>Alphaproteobacteria</taxon>
        <taxon>Rhodobacterales</taxon>
        <taxon>Roseobacteraceae</taxon>
        <taxon>Epibacterium</taxon>
    </lineage>
</organism>
<keyword evidence="3" id="KW-1003">Cell membrane</keyword>
<dbReference type="PANTHER" id="PTHR11795">
    <property type="entry name" value="BRANCHED-CHAIN AMINO ACID TRANSPORT SYSTEM PERMEASE PROTEIN LIVH"/>
    <property type="match status" value="1"/>
</dbReference>
<dbReference type="PANTHER" id="PTHR11795:SF451">
    <property type="entry name" value="ABC TRANSPORTER PERMEASE PROTEIN"/>
    <property type="match status" value="1"/>
</dbReference>
<keyword evidence="4 9" id="KW-0812">Transmembrane</keyword>
<evidence type="ECO:0000256" key="9">
    <source>
        <dbReference type="SAM" id="Phobius"/>
    </source>
</evidence>
<dbReference type="RefSeq" id="WP_090217728.1">
    <property type="nucleotide sequence ID" value="NZ_CANLDO010000004.1"/>
</dbReference>
<keyword evidence="11" id="KW-1185">Reference proteome</keyword>
<evidence type="ECO:0000256" key="5">
    <source>
        <dbReference type="ARBA" id="ARBA00022970"/>
    </source>
</evidence>
<dbReference type="STRING" id="1156985.SAMN04488118_10453"/>
<evidence type="ECO:0000256" key="3">
    <source>
        <dbReference type="ARBA" id="ARBA00022475"/>
    </source>
</evidence>
<evidence type="ECO:0000256" key="7">
    <source>
        <dbReference type="ARBA" id="ARBA00023136"/>
    </source>
</evidence>
<keyword evidence="7 9" id="KW-0472">Membrane</keyword>
<dbReference type="GO" id="GO:0006865">
    <property type="term" value="P:amino acid transport"/>
    <property type="evidence" value="ECO:0007669"/>
    <property type="project" value="UniProtKB-KW"/>
</dbReference>
<keyword evidence="5" id="KW-0029">Amino-acid transport</keyword>
<evidence type="ECO:0000256" key="2">
    <source>
        <dbReference type="ARBA" id="ARBA00022448"/>
    </source>
</evidence>
<dbReference type="AlphaFoldDB" id="A0A1G5QFW6"/>
<evidence type="ECO:0000256" key="6">
    <source>
        <dbReference type="ARBA" id="ARBA00022989"/>
    </source>
</evidence>
<reference evidence="10 11" key="1">
    <citation type="submission" date="2016-10" db="EMBL/GenBank/DDBJ databases">
        <authorList>
            <person name="de Groot N.N."/>
        </authorList>
    </citation>
    <scope>NUCLEOTIDE SEQUENCE [LARGE SCALE GENOMIC DNA]</scope>
    <source>
        <strain evidence="10 11">U95</strain>
    </source>
</reference>
<dbReference type="Proteomes" id="UP000198767">
    <property type="component" value="Unassembled WGS sequence"/>
</dbReference>
<evidence type="ECO:0000256" key="8">
    <source>
        <dbReference type="ARBA" id="ARBA00037998"/>
    </source>
</evidence>
<evidence type="ECO:0000256" key="1">
    <source>
        <dbReference type="ARBA" id="ARBA00004651"/>
    </source>
</evidence>
<sequence length="291" mass="30702">MLKVYGLFLVSGLAVGSLYALAGIGLVILRRSTGFLNFAYGALAAAAAMVAWQVADWGAWPPLSWFAALVAGVVLSVAYGRLVAPALAWREPAVKAVATLGYMLILLGVMGLIWDDELRKLSLPTDKIAVTLLGVRVTVTRLIALGVAVAAVIAMILYLDRSRMGLNMRALADDRDHAALLGIPIIKVETLAWGISGALAGGTGLLFGSLVRLEPTVITFMVIPATAAAIVGRLTSLPMTLLGGLFIGVIEAMLTLYKPLAPLRAMTPFVIAGLMILWMQRGTSLTFASKD</sequence>
<feature type="transmembrane region" description="Helical" evidence="9">
    <location>
        <begin position="35"/>
        <end position="53"/>
    </location>
</feature>
<dbReference type="Pfam" id="PF02653">
    <property type="entry name" value="BPD_transp_2"/>
    <property type="match status" value="1"/>
</dbReference>
<protein>
    <submittedName>
        <fullName evidence="10">Amino acid/amide ABC transporter membrane protein 1, HAAT family</fullName>
    </submittedName>
</protein>
<comment type="similarity">
    <text evidence="8">Belongs to the binding-protein-dependent transport system permease family. LivHM subfamily.</text>
</comment>
<evidence type="ECO:0000313" key="10">
    <source>
        <dbReference type="EMBL" id="SCZ60251.1"/>
    </source>
</evidence>
<dbReference type="OrthoDB" id="27557at2"/>
<proteinExistence type="inferred from homology"/>
<keyword evidence="2" id="KW-0813">Transport</keyword>
<dbReference type="GO" id="GO:0005886">
    <property type="term" value="C:plasma membrane"/>
    <property type="evidence" value="ECO:0007669"/>
    <property type="project" value="UniProtKB-SubCell"/>
</dbReference>
<feature type="transmembrane region" description="Helical" evidence="9">
    <location>
        <begin position="134"/>
        <end position="159"/>
    </location>
</feature>
<feature type="transmembrane region" description="Helical" evidence="9">
    <location>
        <begin position="6"/>
        <end position="28"/>
    </location>
</feature>
<dbReference type="GO" id="GO:0022857">
    <property type="term" value="F:transmembrane transporter activity"/>
    <property type="evidence" value="ECO:0007669"/>
    <property type="project" value="InterPro"/>
</dbReference>
<comment type="subcellular location">
    <subcellularLocation>
        <location evidence="1">Cell membrane</location>
        <topology evidence="1">Multi-pass membrane protein</topology>
    </subcellularLocation>
</comment>